<reference evidence="2 4" key="1">
    <citation type="journal article" date="2011" name="J. Bacteriol.">
        <title>Draft genome sequence of the thermoalkaliphilic Caldalkalibacillus thermarum strain TA2.A1.</title>
        <authorList>
            <person name="Kalamorz F."/>
            <person name="Keis S."/>
            <person name="McMillan D.G."/>
            <person name="Olsson K."/>
            <person name="Stanton J.A."/>
            <person name="Stockwell P."/>
            <person name="Black M.A."/>
            <person name="Klingeman D.M."/>
            <person name="Land M.L."/>
            <person name="Han C.S."/>
            <person name="Martin S.L."/>
            <person name="Becher S.A."/>
            <person name="Peddie C.J."/>
            <person name="Morgan H.W."/>
            <person name="Matthies D."/>
            <person name="Preiss L."/>
            <person name="Meier T."/>
            <person name="Brown S.D."/>
            <person name="Cook G.M."/>
        </authorList>
    </citation>
    <scope>NUCLEOTIDE SEQUENCE [LARGE SCALE GENOMIC DNA]</scope>
    <source>
        <strain evidence="2 4">TA2.A1</strain>
    </source>
</reference>
<evidence type="ECO:0000313" key="4">
    <source>
        <dbReference type="Proteomes" id="UP000010716"/>
    </source>
</evidence>
<sequence length="113" mass="13053">MSLKITFRLTDEDAELVSLFKNVRSSGRSEMIRQMLKFAYRKAVEEDKINKQLERLEQVLSDINGRLLDVEKKLSEGVVVSQVQSQQEQEMKRQTSVRESAEALLQSFGMDLD</sequence>
<dbReference type="EMBL" id="CP082237">
    <property type="protein sequence ID" value="QZT33719.1"/>
    <property type="molecule type" value="Genomic_DNA"/>
</dbReference>
<dbReference type="Proteomes" id="UP000825179">
    <property type="component" value="Chromosome"/>
</dbReference>
<dbReference type="KEGG" id="cthu:HUR95_16090"/>
<name>F5L4F6_CALTT</name>
<organism evidence="2 4">
    <name type="scientific">Caldalkalibacillus thermarum (strain TA2.A1)</name>
    <dbReference type="NCBI Taxonomy" id="986075"/>
    <lineage>
        <taxon>Bacteria</taxon>
        <taxon>Bacillati</taxon>
        <taxon>Bacillota</taxon>
        <taxon>Bacilli</taxon>
        <taxon>Bacillales</taxon>
        <taxon>Bacillaceae</taxon>
        <taxon>Caldalkalibacillus</taxon>
    </lineage>
</organism>
<gene>
    <name evidence="2" type="ORF">CathTA2_0668</name>
    <name evidence="3" type="ORF">HUR95_16090</name>
</gene>
<dbReference type="AlphaFoldDB" id="F5L4F6"/>
<keyword evidence="5" id="KW-1185">Reference proteome</keyword>
<reference evidence="3" key="3">
    <citation type="submission" date="2021-08" db="EMBL/GenBank/DDBJ databases">
        <authorList>
            <person name="de Jong S."/>
            <person name="van den Broek M."/>
            <person name="Merkel A."/>
            <person name="de la Torre Cortes P."/>
            <person name="Kalamorz F."/>
            <person name="Cook G."/>
            <person name="van Loosdrecht M."/>
            <person name="McMillan D."/>
        </authorList>
    </citation>
    <scope>NUCLEOTIDE SEQUENCE</scope>
    <source>
        <strain evidence="3">TA2.A1</strain>
    </source>
</reference>
<proteinExistence type="predicted"/>
<evidence type="ECO:0000313" key="5">
    <source>
        <dbReference type="Proteomes" id="UP000825179"/>
    </source>
</evidence>
<evidence type="ECO:0000256" key="1">
    <source>
        <dbReference type="SAM" id="Coils"/>
    </source>
</evidence>
<dbReference type="EMBL" id="AFCE01000083">
    <property type="protein sequence ID" value="EGL83767.1"/>
    <property type="molecule type" value="Genomic_DNA"/>
</dbReference>
<dbReference type="OrthoDB" id="2932915at2"/>
<accession>F5L4F6</accession>
<feature type="coiled-coil region" evidence="1">
    <location>
        <begin position="46"/>
        <end position="73"/>
    </location>
</feature>
<dbReference type="GO" id="GO:0006355">
    <property type="term" value="P:regulation of DNA-templated transcription"/>
    <property type="evidence" value="ECO:0007669"/>
    <property type="project" value="InterPro"/>
</dbReference>
<reference evidence="3 5" key="2">
    <citation type="journal article" date="2020" name="Extremophiles">
        <title>Genomic analysis of Caldalkalibacillus thermarum TA2.A1 reveals aerobic alkaliphilic metabolism and evolutionary hallmarks linking alkaliphilic bacteria and plant life.</title>
        <authorList>
            <person name="de Jong S.I."/>
            <person name="van den Broek M.A."/>
            <person name="Merkel A.Y."/>
            <person name="de la Torre Cortes P."/>
            <person name="Kalamorz F."/>
            <person name="Cook G.M."/>
            <person name="van Loosdrecht M.C.M."/>
            <person name="McMillan D.G.G."/>
        </authorList>
    </citation>
    <scope>NUCLEOTIDE SEQUENCE [LARGE SCALE GENOMIC DNA]</scope>
    <source>
        <strain evidence="3 5">TA2.A1</strain>
    </source>
</reference>
<protein>
    <submittedName>
        <fullName evidence="3">Ribbon-helix-helix protein, CopG family</fullName>
    </submittedName>
</protein>
<dbReference type="Proteomes" id="UP000010716">
    <property type="component" value="Unassembled WGS sequence"/>
</dbReference>
<evidence type="ECO:0000313" key="3">
    <source>
        <dbReference type="EMBL" id="QZT33719.1"/>
    </source>
</evidence>
<dbReference type="RefSeq" id="WP_007503095.1">
    <property type="nucleotide sequence ID" value="NZ_AFCE01000083.1"/>
</dbReference>
<keyword evidence="1" id="KW-0175">Coiled coil</keyword>
<evidence type="ECO:0000313" key="2">
    <source>
        <dbReference type="EMBL" id="EGL83767.1"/>
    </source>
</evidence>
<dbReference type="eggNOG" id="ENOG502ZD0N">
    <property type="taxonomic scope" value="Bacteria"/>
</dbReference>